<evidence type="ECO:0000313" key="4">
    <source>
        <dbReference type="Proteomes" id="UP001169764"/>
    </source>
</evidence>
<dbReference type="Gene3D" id="3.40.50.410">
    <property type="entry name" value="von Willebrand factor, type A domain"/>
    <property type="match status" value="1"/>
</dbReference>
<dbReference type="PROSITE" id="PS50234">
    <property type="entry name" value="VWFA"/>
    <property type="match status" value="1"/>
</dbReference>
<dbReference type="InterPro" id="IPR036465">
    <property type="entry name" value="vWFA_dom_sf"/>
</dbReference>
<dbReference type="Gene3D" id="1.10.8.80">
    <property type="entry name" value="Magnesium chelatase subunit I, C-Terminal domain"/>
    <property type="match status" value="1"/>
</dbReference>
<protein>
    <submittedName>
        <fullName evidence="3">Magnesium chelatase subunit D</fullName>
        <ecNumber evidence="3">6.6.1.1</ecNumber>
    </submittedName>
</protein>
<feature type="region of interest" description="Disordered" evidence="1">
    <location>
        <begin position="263"/>
        <end position="289"/>
    </location>
</feature>
<reference evidence="3" key="1">
    <citation type="submission" date="2023-07" db="EMBL/GenBank/DDBJ databases">
        <authorList>
            <person name="Kim M."/>
        </authorList>
    </citation>
    <scope>NUCLEOTIDE SEQUENCE</scope>
    <source>
        <strain evidence="3">BIUV-7</strain>
    </source>
</reference>
<sequence>MIASSDATPNALADAILAARLCAIDPRLCGLVLRGDPDARNAVIAALQAGLPADVAVRRVPLHVDDERLLGGIDLTETLARGEAVSRIGLLAEADGGMLVLPMADRLSDATAARIAAVIDTGEVVIERDGIALRAGTRFVTVVLDDGIEPEEGPPAALVERMAFWIDLEGVRSPGLGQDPGYPVLAPEDDRMLEQVGCEAAETPELLEVVVRTAAVLGIDSIRPVLFALRAARASAKLARRCAIADADLTLAARLVLAPRATRMPAPADETPSEPPPPSQRDDGEEDSAVTAPIEDIVLAAALAALPKNVLARIAAGRSRRGRNINARGGGERRKSSVRGRPMGARAGVPGGGQRLALIDTLRAAAPWQTVRKCGPGRVAIRRDDLRVRRFETRAEAVTIFAVDASGSSALARLAEAKGAVELLLAEAYVKRAQVALVAFRGSTAEIVLPPTRSLARARRSLADLPGGGGTPLAAGLNAARDLAEAARARGRTPFVVILTDGRANIAADGSAVRNRAQTDATSAAKAVGAAGIPAAFIDISARSRPEGAALAAAMGARYLPLPRADATAVHAAISQARKA</sequence>
<dbReference type="SUPFAM" id="SSF52540">
    <property type="entry name" value="P-loop containing nucleoside triphosphate hydrolases"/>
    <property type="match status" value="1"/>
</dbReference>
<dbReference type="PANTHER" id="PTHR43473:SF2">
    <property type="entry name" value="MAGNESIUM-CHELATASE SUBUNIT CHLD, CHLOROPLASTIC"/>
    <property type="match status" value="1"/>
</dbReference>
<evidence type="ECO:0000259" key="2">
    <source>
        <dbReference type="PROSITE" id="PS50234"/>
    </source>
</evidence>
<keyword evidence="4" id="KW-1185">Reference proteome</keyword>
<name>A0ABT8YEJ7_9SPHN</name>
<dbReference type="Pfam" id="PF13519">
    <property type="entry name" value="VWA_2"/>
    <property type="match status" value="1"/>
</dbReference>
<dbReference type="SUPFAM" id="SSF53300">
    <property type="entry name" value="vWA-like"/>
    <property type="match status" value="1"/>
</dbReference>
<dbReference type="Pfam" id="PF17863">
    <property type="entry name" value="AAA_lid_2"/>
    <property type="match status" value="1"/>
</dbReference>
<dbReference type="EMBL" id="JAUOTP010000009">
    <property type="protein sequence ID" value="MDO6416203.1"/>
    <property type="molecule type" value="Genomic_DNA"/>
</dbReference>
<dbReference type="NCBIfam" id="NF009943">
    <property type="entry name" value="PRK13406.1"/>
    <property type="match status" value="1"/>
</dbReference>
<accession>A0ABT8YEJ7</accession>
<dbReference type="PANTHER" id="PTHR43473">
    <property type="entry name" value="MAGNESIUM-CHELATASE SUBUNIT CHLD, CHLOROPLASTIC"/>
    <property type="match status" value="1"/>
</dbReference>
<organism evidence="3 4">
    <name type="scientific">Sphingomonas natans</name>
    <dbReference type="NCBI Taxonomy" id="3063330"/>
    <lineage>
        <taxon>Bacteria</taxon>
        <taxon>Pseudomonadati</taxon>
        <taxon>Pseudomonadota</taxon>
        <taxon>Alphaproteobacteria</taxon>
        <taxon>Sphingomonadales</taxon>
        <taxon>Sphingomonadaceae</taxon>
        <taxon>Sphingomonas</taxon>
    </lineage>
</organism>
<dbReference type="InterPro" id="IPR041628">
    <property type="entry name" value="ChlI/MoxR_AAA_lid"/>
</dbReference>
<dbReference type="InterPro" id="IPR027417">
    <property type="entry name" value="P-loop_NTPase"/>
</dbReference>
<dbReference type="SMART" id="SM00327">
    <property type="entry name" value="VWA"/>
    <property type="match status" value="1"/>
</dbReference>
<gene>
    <name evidence="3" type="ORF">Q4F19_17590</name>
</gene>
<evidence type="ECO:0000256" key="1">
    <source>
        <dbReference type="SAM" id="MobiDB-lite"/>
    </source>
</evidence>
<dbReference type="Proteomes" id="UP001169764">
    <property type="component" value="Unassembled WGS sequence"/>
</dbReference>
<keyword evidence="3" id="KW-0436">Ligase</keyword>
<dbReference type="EC" id="6.6.1.1" evidence="3"/>
<dbReference type="InterPro" id="IPR002035">
    <property type="entry name" value="VWF_A"/>
</dbReference>
<feature type="region of interest" description="Disordered" evidence="1">
    <location>
        <begin position="322"/>
        <end position="350"/>
    </location>
</feature>
<comment type="caution">
    <text evidence="3">The sequence shown here is derived from an EMBL/GenBank/DDBJ whole genome shotgun (WGS) entry which is preliminary data.</text>
</comment>
<proteinExistence type="predicted"/>
<evidence type="ECO:0000313" key="3">
    <source>
        <dbReference type="EMBL" id="MDO6416203.1"/>
    </source>
</evidence>
<dbReference type="Gene3D" id="3.40.50.300">
    <property type="entry name" value="P-loop containing nucleotide triphosphate hydrolases"/>
    <property type="match status" value="1"/>
</dbReference>
<feature type="domain" description="VWFA" evidence="2">
    <location>
        <begin position="398"/>
        <end position="541"/>
    </location>
</feature>
<dbReference type="GO" id="GO:0016851">
    <property type="term" value="F:magnesium chelatase activity"/>
    <property type="evidence" value="ECO:0007669"/>
    <property type="project" value="UniProtKB-EC"/>
</dbReference>
<dbReference type="RefSeq" id="WP_303545385.1">
    <property type="nucleotide sequence ID" value="NZ_JAUOTP010000009.1"/>
</dbReference>